<evidence type="ECO:0000313" key="2">
    <source>
        <dbReference type="Proteomes" id="UP001208567"/>
    </source>
</evidence>
<proteinExistence type="predicted"/>
<evidence type="ECO:0000313" key="1">
    <source>
        <dbReference type="EMBL" id="GLC29054.1"/>
    </source>
</evidence>
<keyword evidence="2" id="KW-1185">Reference proteome</keyword>
<comment type="caution">
    <text evidence="1">The sequence shown here is derived from an EMBL/GenBank/DDBJ whole genome shotgun (WGS) entry which is preliminary data.</text>
</comment>
<protein>
    <submittedName>
        <fullName evidence="1">Uncharacterized protein</fullName>
    </submittedName>
</protein>
<dbReference type="RefSeq" id="WP_264848332.1">
    <property type="nucleotide sequence ID" value="NZ_BRXR01000001.1"/>
</dbReference>
<name>A0ABQ5N1H1_9CLOT</name>
<accession>A0ABQ5N1H1</accession>
<organism evidence="1 2">
    <name type="scientific">Clostridium omnivorum</name>
    <dbReference type="NCBI Taxonomy" id="1604902"/>
    <lineage>
        <taxon>Bacteria</taxon>
        <taxon>Bacillati</taxon>
        <taxon>Bacillota</taxon>
        <taxon>Clostridia</taxon>
        <taxon>Eubacteriales</taxon>
        <taxon>Clostridiaceae</taxon>
        <taxon>Clostridium</taxon>
    </lineage>
</organism>
<reference evidence="1 2" key="1">
    <citation type="journal article" date="2024" name="Int. J. Syst. Evol. Microbiol.">
        <title>Clostridium omnivorum sp. nov., isolated from anoxic soil under the treatment of reductive soil disinfestation.</title>
        <authorList>
            <person name="Ueki A."/>
            <person name="Tonouchi A."/>
            <person name="Kaku N."/>
            <person name="Honma S."/>
            <person name="Ueki K."/>
        </authorList>
    </citation>
    <scope>NUCLEOTIDE SEQUENCE [LARGE SCALE GENOMIC DNA]</scope>
    <source>
        <strain evidence="1 2">E14</strain>
    </source>
</reference>
<sequence length="89" mass="10300">MSDIRRVLENIKNIDCQADKLETEITNAYSDYDYYSDGNIEVKRSEELDREGLKAYSARLDKTGEPKVVMFVNEGLDHYVAKVEDAYIE</sequence>
<gene>
    <name evidence="1" type="ORF">bsdE14_04640</name>
</gene>
<dbReference type="Proteomes" id="UP001208567">
    <property type="component" value="Unassembled WGS sequence"/>
</dbReference>
<dbReference type="EMBL" id="BRXR01000001">
    <property type="protein sequence ID" value="GLC29054.1"/>
    <property type="molecule type" value="Genomic_DNA"/>
</dbReference>